<evidence type="ECO:0000259" key="5">
    <source>
        <dbReference type="Pfam" id="PF04073"/>
    </source>
</evidence>
<dbReference type="EMBL" id="FUKP01000012">
    <property type="protein sequence ID" value="SJN18079.1"/>
    <property type="molecule type" value="Genomic_DNA"/>
</dbReference>
<dbReference type="CDD" id="cd00002">
    <property type="entry name" value="YbaK_deacylase"/>
    <property type="match status" value="1"/>
</dbReference>
<evidence type="ECO:0000256" key="4">
    <source>
        <dbReference type="PIRNR" id="PIRNR006181"/>
    </source>
</evidence>
<evidence type="ECO:0000256" key="1">
    <source>
        <dbReference type="ARBA" id="ARBA00009798"/>
    </source>
</evidence>
<dbReference type="GO" id="GO:0002161">
    <property type="term" value="F:aminoacyl-tRNA deacylase activity"/>
    <property type="evidence" value="ECO:0007669"/>
    <property type="project" value="InterPro"/>
</dbReference>
<dbReference type="Gene3D" id="3.90.960.10">
    <property type="entry name" value="YbaK/aminoacyl-tRNA synthetase-associated domain"/>
    <property type="match status" value="1"/>
</dbReference>
<dbReference type="SUPFAM" id="SSF55826">
    <property type="entry name" value="YbaK/ProRS associated domain"/>
    <property type="match status" value="1"/>
</dbReference>
<evidence type="ECO:0000313" key="6">
    <source>
        <dbReference type="EMBL" id="SJN18079.1"/>
    </source>
</evidence>
<dbReference type="NCBIfam" id="TIGR00011">
    <property type="entry name" value="YbaK_EbsC"/>
    <property type="match status" value="1"/>
</dbReference>
<comment type="similarity">
    <text evidence="1 4">Belongs to the prolyl-tRNA editing family. YbaK/EbsC subfamily.</text>
</comment>
<dbReference type="AlphaFoldDB" id="A0A1R4IEC0"/>
<gene>
    <name evidence="6" type="ORF">FM125_01770</name>
</gene>
<sequence>MARRKDAGDAPTPAVAALTRADAVHTLHRVEIDDGHTAADAVGVGERMATALGVEPARVFKTLMVQVPDGSLAACVVPVSGRLDLRAAAKALGAKKAVMAGREEAERRTGYVRGGISPFGQRQRCPVLVDESVLNWATVFVSGGQRGLDIEIAPADLVRVADATVAPIERGP</sequence>
<protein>
    <recommendedName>
        <fullName evidence="4">Cys-tRNA(Pro)/Cys-tRNA(Cys) deacylase</fullName>
        <ecNumber evidence="4">4.2.-.-</ecNumber>
    </recommendedName>
</protein>
<dbReference type="Pfam" id="PF04073">
    <property type="entry name" value="tRNA_edit"/>
    <property type="match status" value="1"/>
</dbReference>
<keyword evidence="2 4" id="KW-0648">Protein biosynthesis</keyword>
<evidence type="ECO:0000256" key="3">
    <source>
        <dbReference type="ARBA" id="ARBA00023239"/>
    </source>
</evidence>
<reference evidence="6 7" key="1">
    <citation type="submission" date="2017-02" db="EMBL/GenBank/DDBJ databases">
        <authorList>
            <person name="Peterson S.W."/>
        </authorList>
    </citation>
    <scope>NUCLEOTIDE SEQUENCE [LARGE SCALE GENOMIC DNA]</scope>
    <source>
        <strain evidence="6 7">2B3F</strain>
    </source>
</reference>
<dbReference type="GO" id="GO:0006412">
    <property type="term" value="P:translation"/>
    <property type="evidence" value="ECO:0007669"/>
    <property type="project" value="UniProtKB-KW"/>
</dbReference>
<dbReference type="InterPro" id="IPR004369">
    <property type="entry name" value="Prolyl-tRNA_editing_YbaK/EbsC"/>
</dbReference>
<dbReference type="Proteomes" id="UP000196230">
    <property type="component" value="Unassembled WGS sequence"/>
</dbReference>
<proteinExistence type="inferred from homology"/>
<evidence type="ECO:0000256" key="2">
    <source>
        <dbReference type="ARBA" id="ARBA00022917"/>
    </source>
</evidence>
<dbReference type="EC" id="4.2.-.-" evidence="4"/>
<dbReference type="PIRSF" id="PIRSF006181">
    <property type="entry name" value="EbsC_YbaK"/>
    <property type="match status" value="1"/>
</dbReference>
<dbReference type="InterPro" id="IPR036754">
    <property type="entry name" value="YbaK/aa-tRNA-synt-asso_dom_sf"/>
</dbReference>
<organism evidence="6 7">
    <name type="scientific">Micrococcus lylae</name>
    <dbReference type="NCBI Taxonomy" id="1273"/>
    <lineage>
        <taxon>Bacteria</taxon>
        <taxon>Bacillati</taxon>
        <taxon>Actinomycetota</taxon>
        <taxon>Actinomycetes</taxon>
        <taxon>Micrococcales</taxon>
        <taxon>Micrococcaceae</taxon>
        <taxon>Micrococcus</taxon>
    </lineage>
</organism>
<accession>A0A1R4IEC0</accession>
<dbReference type="PANTHER" id="PTHR30411">
    <property type="entry name" value="CYTOPLASMIC PROTEIN"/>
    <property type="match status" value="1"/>
</dbReference>
<keyword evidence="3 4" id="KW-0456">Lyase</keyword>
<dbReference type="RefSeq" id="WP_087133456.1">
    <property type="nucleotide sequence ID" value="NZ_FUKP01000012.1"/>
</dbReference>
<dbReference type="InterPro" id="IPR007214">
    <property type="entry name" value="YbaK/aa-tRNA-synth-assoc-dom"/>
</dbReference>
<feature type="domain" description="YbaK/aminoacyl-tRNA synthetase-associated" evidence="5">
    <location>
        <begin position="46"/>
        <end position="159"/>
    </location>
</feature>
<name>A0A1R4IEC0_9MICC</name>
<evidence type="ECO:0000313" key="7">
    <source>
        <dbReference type="Proteomes" id="UP000196230"/>
    </source>
</evidence>
<dbReference type="GO" id="GO:0016829">
    <property type="term" value="F:lyase activity"/>
    <property type="evidence" value="ECO:0007669"/>
    <property type="project" value="UniProtKB-KW"/>
</dbReference>
<dbReference type="PANTHER" id="PTHR30411:SF0">
    <property type="entry name" value="CYS-TRNA(PRO)_CYS-TRNA(CYS) DEACYLASE YBAK"/>
    <property type="match status" value="1"/>
</dbReference>